<evidence type="ECO:0000313" key="3">
    <source>
        <dbReference type="Proteomes" id="UP000280444"/>
    </source>
</evidence>
<dbReference type="InterPro" id="IPR016047">
    <property type="entry name" value="M23ase_b-sheet_dom"/>
</dbReference>
<dbReference type="CDD" id="cd12797">
    <property type="entry name" value="M23_peptidase"/>
    <property type="match status" value="1"/>
</dbReference>
<reference evidence="2 3" key="1">
    <citation type="submission" date="2018-11" db="EMBL/GenBank/DDBJ databases">
        <title>Genomes From Bacteria Associated with the Canine Oral Cavity: a Test Case for Automated Genome-Based Taxonomic Assignment.</title>
        <authorList>
            <person name="Coil D.A."/>
            <person name="Jospin G."/>
            <person name="Darling A.E."/>
            <person name="Wallis C."/>
            <person name="Davis I.J."/>
            <person name="Harris S."/>
            <person name="Eisen J.A."/>
            <person name="Holcombe L.J."/>
            <person name="O'Flynn C."/>
        </authorList>
    </citation>
    <scope>NUCLEOTIDE SEQUENCE [LARGE SCALE GENOMIC DNA]</scope>
    <source>
        <strain evidence="2 3">OH770</strain>
    </source>
</reference>
<accession>A0A3P1SDG4</accession>
<dbReference type="SUPFAM" id="SSF51261">
    <property type="entry name" value="Duplicated hybrid motif"/>
    <property type="match status" value="1"/>
</dbReference>
<dbReference type="Pfam" id="PF01551">
    <property type="entry name" value="Peptidase_M23"/>
    <property type="match status" value="1"/>
</dbReference>
<dbReference type="Proteomes" id="UP000280444">
    <property type="component" value="Unassembled WGS sequence"/>
</dbReference>
<dbReference type="Gene3D" id="2.70.70.10">
    <property type="entry name" value="Glucose Permease (Domain IIA)"/>
    <property type="match status" value="1"/>
</dbReference>
<sequence length="273" mass="28544">MATEPTPAPPLSVSNAAPENAALSHPMRRAIKASALALLTVTTVVVPVAGFIGPDSSVQLPVKILSAGTGGHTWVGDISSSIEYASLEGAVAAASRTRVRSPLLATACVPAETAANGDRAVVKKEQVYWPLKPGTYEITSGFSMRISPVSGQMLMHEGVDMAAPLGTPMYSAAAGVVTEVAENSRSGAYIVIRHEAQDGTPYFSAYLHQYMNDIVVTQGQKVEAGQLIGAVGNNGWSTGAHLHFEIRDAADKPIDPVPFMEEAGATFLGQECQ</sequence>
<dbReference type="OrthoDB" id="1099523at2"/>
<dbReference type="AlphaFoldDB" id="A0A3P1SDG4"/>
<dbReference type="EMBL" id="RQZF01000008">
    <property type="protein sequence ID" value="RRC95007.1"/>
    <property type="molecule type" value="Genomic_DNA"/>
</dbReference>
<organism evidence="2 3">
    <name type="scientific">Schaalia canis</name>
    <dbReference type="NCBI Taxonomy" id="100469"/>
    <lineage>
        <taxon>Bacteria</taxon>
        <taxon>Bacillati</taxon>
        <taxon>Actinomycetota</taxon>
        <taxon>Actinomycetes</taxon>
        <taxon>Actinomycetales</taxon>
        <taxon>Actinomycetaceae</taxon>
        <taxon>Schaalia</taxon>
    </lineage>
</organism>
<dbReference type="InterPro" id="IPR011055">
    <property type="entry name" value="Dup_hybrid_motif"/>
</dbReference>
<dbReference type="PANTHER" id="PTHR21666">
    <property type="entry name" value="PEPTIDASE-RELATED"/>
    <property type="match status" value="1"/>
</dbReference>
<feature type="domain" description="M23ase beta-sheet core" evidence="1">
    <location>
        <begin position="155"/>
        <end position="256"/>
    </location>
</feature>
<dbReference type="PANTHER" id="PTHR21666:SF270">
    <property type="entry name" value="MUREIN HYDROLASE ACTIVATOR ENVC"/>
    <property type="match status" value="1"/>
</dbReference>
<evidence type="ECO:0000259" key="1">
    <source>
        <dbReference type="Pfam" id="PF01551"/>
    </source>
</evidence>
<protein>
    <submittedName>
        <fullName evidence="2">M23 family metallopeptidase</fullName>
    </submittedName>
</protein>
<dbReference type="InterPro" id="IPR050570">
    <property type="entry name" value="Cell_wall_metabolism_enzyme"/>
</dbReference>
<name>A0A3P1SDG4_9ACTO</name>
<gene>
    <name evidence="2" type="ORF">EII11_07730</name>
</gene>
<dbReference type="GO" id="GO:0004222">
    <property type="term" value="F:metalloendopeptidase activity"/>
    <property type="evidence" value="ECO:0007669"/>
    <property type="project" value="TreeGrafter"/>
</dbReference>
<keyword evidence="3" id="KW-1185">Reference proteome</keyword>
<evidence type="ECO:0000313" key="2">
    <source>
        <dbReference type="EMBL" id="RRC95007.1"/>
    </source>
</evidence>
<comment type="caution">
    <text evidence="2">The sequence shown here is derived from an EMBL/GenBank/DDBJ whole genome shotgun (WGS) entry which is preliminary data.</text>
</comment>
<proteinExistence type="predicted"/>